<keyword evidence="3" id="KW-0233">DNA recombination</keyword>
<dbReference type="SUPFAM" id="SSF56349">
    <property type="entry name" value="DNA breaking-rejoining enzymes"/>
    <property type="match status" value="1"/>
</dbReference>
<dbReference type="PROSITE" id="PS51898">
    <property type="entry name" value="TYR_RECOMBINASE"/>
    <property type="match status" value="1"/>
</dbReference>
<gene>
    <name evidence="6" type="ORF">ACFOZ7_22250</name>
</gene>
<sequence length="335" mass="38975">MPPQQYRDIEDCRPGLRRYAKRLKSQTDDADDEKNSTSSLTSYLQDVRWFDHWLDDNEFDRPADVSPVDILDLIDDLDNQFNGTTPRYRYDRIHNLYEFLIRADLADENPLEKWRGDHGLSKTTEQSRHLDPGEKRAVTPEEVDLIERNVVRHAKRDRLIVRILWQTGMRRGELAELLLDDIDRSRREVRIRPEVAKNGKPRVVAYHPSLDGYLSRWIDGGDRDALNRNNRETLLVGERGGKVRGERINEIVRDAAIEAGINEVDYVDANGGERWKITAHSLRKGYGTYMANETDMGIWELSKQMGHSSVDITEKRYVDHDERAGVEQAHRFVPE</sequence>
<accession>A0ABD5P5M1</accession>
<dbReference type="Proteomes" id="UP001595821">
    <property type="component" value="Unassembled WGS sequence"/>
</dbReference>
<dbReference type="GO" id="GO:0006310">
    <property type="term" value="P:DNA recombination"/>
    <property type="evidence" value="ECO:0007669"/>
    <property type="project" value="UniProtKB-KW"/>
</dbReference>
<dbReference type="GO" id="GO:0003677">
    <property type="term" value="F:DNA binding"/>
    <property type="evidence" value="ECO:0007669"/>
    <property type="project" value="UniProtKB-KW"/>
</dbReference>
<feature type="domain" description="Tyr recombinase" evidence="5">
    <location>
        <begin position="133"/>
        <end position="331"/>
    </location>
</feature>
<evidence type="ECO:0000256" key="2">
    <source>
        <dbReference type="ARBA" id="ARBA00023125"/>
    </source>
</evidence>
<dbReference type="Pfam" id="PF00589">
    <property type="entry name" value="Phage_integrase"/>
    <property type="match status" value="1"/>
</dbReference>
<organism evidence="6 7">
    <name type="scientific">Natribaculum luteum</name>
    <dbReference type="NCBI Taxonomy" id="1586232"/>
    <lineage>
        <taxon>Archaea</taxon>
        <taxon>Methanobacteriati</taxon>
        <taxon>Methanobacteriota</taxon>
        <taxon>Stenosarchaea group</taxon>
        <taxon>Halobacteria</taxon>
        <taxon>Halobacteriales</taxon>
        <taxon>Natrialbaceae</taxon>
        <taxon>Natribaculum</taxon>
    </lineage>
</organism>
<comment type="caution">
    <text evidence="6">The sequence shown here is derived from an EMBL/GenBank/DDBJ whole genome shotgun (WGS) entry which is preliminary data.</text>
</comment>
<dbReference type="PANTHER" id="PTHR30349:SF41">
    <property type="entry name" value="INTEGRASE_RECOMBINASE PROTEIN MJ0367-RELATED"/>
    <property type="match status" value="1"/>
</dbReference>
<dbReference type="InterPro" id="IPR010998">
    <property type="entry name" value="Integrase_recombinase_N"/>
</dbReference>
<dbReference type="CDD" id="cd00397">
    <property type="entry name" value="DNA_BRE_C"/>
    <property type="match status" value="1"/>
</dbReference>
<reference evidence="6 7" key="1">
    <citation type="journal article" date="2014" name="Int. J. Syst. Evol. Microbiol.">
        <title>Complete genome sequence of Corynebacterium casei LMG S-19264T (=DSM 44701T), isolated from a smear-ripened cheese.</title>
        <authorList>
            <consortium name="US DOE Joint Genome Institute (JGI-PGF)"/>
            <person name="Walter F."/>
            <person name="Albersmeier A."/>
            <person name="Kalinowski J."/>
            <person name="Ruckert C."/>
        </authorList>
    </citation>
    <scope>NUCLEOTIDE SEQUENCE [LARGE SCALE GENOMIC DNA]</scope>
    <source>
        <strain evidence="6 7">IBRC-M 10912</strain>
    </source>
</reference>
<evidence type="ECO:0000313" key="6">
    <source>
        <dbReference type="EMBL" id="MFC4249619.1"/>
    </source>
</evidence>
<proteinExistence type="predicted"/>
<dbReference type="PANTHER" id="PTHR30349">
    <property type="entry name" value="PHAGE INTEGRASE-RELATED"/>
    <property type="match status" value="1"/>
</dbReference>
<dbReference type="Gene3D" id="1.10.443.10">
    <property type="entry name" value="Intergrase catalytic core"/>
    <property type="match status" value="1"/>
</dbReference>
<evidence type="ECO:0000256" key="4">
    <source>
        <dbReference type="SAM" id="MobiDB-lite"/>
    </source>
</evidence>
<dbReference type="RefSeq" id="WP_246973233.1">
    <property type="nucleotide sequence ID" value="NZ_CP095397.1"/>
</dbReference>
<keyword evidence="1" id="KW-0229">DNA integration</keyword>
<keyword evidence="2" id="KW-0238">DNA-binding</keyword>
<feature type="region of interest" description="Disordered" evidence="4">
    <location>
        <begin position="116"/>
        <end position="135"/>
    </location>
</feature>
<dbReference type="InterPro" id="IPR050090">
    <property type="entry name" value="Tyrosine_recombinase_XerCD"/>
</dbReference>
<dbReference type="InterPro" id="IPR002104">
    <property type="entry name" value="Integrase_catalytic"/>
</dbReference>
<dbReference type="Gene3D" id="1.10.150.130">
    <property type="match status" value="1"/>
</dbReference>
<evidence type="ECO:0000313" key="7">
    <source>
        <dbReference type="Proteomes" id="UP001595821"/>
    </source>
</evidence>
<dbReference type="AlphaFoldDB" id="A0ABD5P5M1"/>
<name>A0ABD5P5M1_9EURY</name>
<evidence type="ECO:0000259" key="5">
    <source>
        <dbReference type="PROSITE" id="PS51898"/>
    </source>
</evidence>
<evidence type="ECO:0000256" key="1">
    <source>
        <dbReference type="ARBA" id="ARBA00022908"/>
    </source>
</evidence>
<evidence type="ECO:0000256" key="3">
    <source>
        <dbReference type="ARBA" id="ARBA00023172"/>
    </source>
</evidence>
<dbReference type="GeneID" id="71853388"/>
<protein>
    <submittedName>
        <fullName evidence="6">Tyrosine-type recombinase/integrase</fullName>
    </submittedName>
</protein>
<dbReference type="GO" id="GO:0015074">
    <property type="term" value="P:DNA integration"/>
    <property type="evidence" value="ECO:0007669"/>
    <property type="project" value="UniProtKB-KW"/>
</dbReference>
<dbReference type="InterPro" id="IPR011010">
    <property type="entry name" value="DNA_brk_join_enz"/>
</dbReference>
<dbReference type="EMBL" id="JBHSDJ010000133">
    <property type="protein sequence ID" value="MFC4249619.1"/>
    <property type="molecule type" value="Genomic_DNA"/>
</dbReference>
<dbReference type="InterPro" id="IPR013762">
    <property type="entry name" value="Integrase-like_cat_sf"/>
</dbReference>